<name>A0AAE9F7H7_CAEBR</name>
<dbReference type="Proteomes" id="UP000829354">
    <property type="component" value="Chromosome V"/>
</dbReference>
<dbReference type="Gene3D" id="1.10.225.10">
    <property type="entry name" value="Saposin-like"/>
    <property type="match status" value="1"/>
</dbReference>
<dbReference type="AlphaFoldDB" id="A0AAE9F7H7"/>
<evidence type="ECO:0000313" key="4">
    <source>
        <dbReference type="Proteomes" id="UP000829354"/>
    </source>
</evidence>
<gene>
    <name evidence="3" type="ORF">L5515_008411</name>
</gene>
<dbReference type="InterPro" id="IPR008139">
    <property type="entry name" value="SaposinB_dom"/>
</dbReference>
<organism evidence="3 4">
    <name type="scientific">Caenorhabditis briggsae</name>
    <dbReference type="NCBI Taxonomy" id="6238"/>
    <lineage>
        <taxon>Eukaryota</taxon>
        <taxon>Metazoa</taxon>
        <taxon>Ecdysozoa</taxon>
        <taxon>Nematoda</taxon>
        <taxon>Chromadorea</taxon>
        <taxon>Rhabditida</taxon>
        <taxon>Rhabditina</taxon>
        <taxon>Rhabditomorpha</taxon>
        <taxon>Rhabditoidea</taxon>
        <taxon>Rhabditidae</taxon>
        <taxon>Peloderinae</taxon>
        <taxon>Caenorhabditis</taxon>
    </lineage>
</organism>
<evidence type="ECO:0000259" key="2">
    <source>
        <dbReference type="PROSITE" id="PS50015"/>
    </source>
</evidence>
<keyword evidence="4" id="KW-1185">Reference proteome</keyword>
<evidence type="ECO:0000256" key="1">
    <source>
        <dbReference type="ARBA" id="ARBA00023157"/>
    </source>
</evidence>
<evidence type="ECO:0000313" key="3">
    <source>
        <dbReference type="EMBL" id="UMM36096.1"/>
    </source>
</evidence>
<dbReference type="InterPro" id="IPR011001">
    <property type="entry name" value="Saposin-like"/>
</dbReference>
<reference evidence="3 4" key="1">
    <citation type="submission" date="2022-04" db="EMBL/GenBank/DDBJ databases">
        <title>Chromosome-level reference genomes for two strains of Caenorhabditis briggsae: an improved platform for comparative genomics.</title>
        <authorList>
            <person name="Stevens L."/>
            <person name="Andersen E."/>
        </authorList>
    </citation>
    <scope>NUCLEOTIDE SEQUENCE [LARGE SCALE GENOMIC DNA]</scope>
    <source>
        <strain evidence="3">VX34</strain>
        <tissue evidence="3">Whole-organism</tissue>
    </source>
</reference>
<dbReference type="SUPFAM" id="SSF47862">
    <property type="entry name" value="Saposin"/>
    <property type="match status" value="1"/>
</dbReference>
<dbReference type="PROSITE" id="PS50015">
    <property type="entry name" value="SAP_B"/>
    <property type="match status" value="1"/>
</dbReference>
<keyword evidence="1" id="KW-1015">Disulfide bond</keyword>
<accession>A0AAE9F7H7</accession>
<dbReference type="EMBL" id="CP092624">
    <property type="protein sequence ID" value="UMM36096.1"/>
    <property type="molecule type" value="Genomic_DNA"/>
</dbReference>
<proteinExistence type="predicted"/>
<sequence length="144" mass="15915">MAPTNIPIVKAFCVVLQDDLVDALITLIKGLKDQTSPNLLCGYLNMLICSGQTIQPPSNCKVFCHLCQEGFGFMQKNIALLESITQNQLRGFIDHLCEIAPSIDIVKLVCDVAKNDFVEGIDKFLEFLKQNTDPLTVCHQLSAC</sequence>
<protein>
    <recommendedName>
        <fullName evidence="2">Saposin B-type domain-containing protein</fullName>
    </recommendedName>
</protein>
<feature type="domain" description="Saposin B-type" evidence="2">
    <location>
        <begin position="60"/>
        <end position="144"/>
    </location>
</feature>